<evidence type="ECO:0000313" key="2">
    <source>
        <dbReference type="Proteomes" id="UP000220158"/>
    </source>
</evidence>
<dbReference type="VEuPathDB" id="PlasmoDB:PRELSG_1207200"/>
<keyword evidence="2" id="KW-1185">Reference proteome</keyword>
<dbReference type="OrthoDB" id="376802at2759"/>
<gene>
    <name evidence="1" type="ORF">PRELSG_1207200</name>
</gene>
<reference evidence="1 2" key="1">
    <citation type="submission" date="2015-04" db="EMBL/GenBank/DDBJ databases">
        <authorList>
            <consortium name="Pathogen Informatics"/>
        </authorList>
    </citation>
    <scope>NUCLEOTIDE SEQUENCE [LARGE SCALE GENOMIC DNA]</scope>
    <source>
        <strain evidence="1 2">SGS1</strain>
    </source>
</reference>
<dbReference type="KEGG" id="prel:PRELSG_1207200"/>
<dbReference type="RefSeq" id="XP_028534190.1">
    <property type="nucleotide sequence ID" value="XM_028677841.1"/>
</dbReference>
<protein>
    <submittedName>
        <fullName evidence="1">Uncharacterized protein</fullName>
    </submittedName>
</protein>
<sequence length="828" mass="97508">MASRQSDKIKIETRKTKQLIERFSHSKKVNDIQKKKPLDISQNKTNCEVNKKNTNDIIKNSKKKNLFNLKNIEIDSKFNDSNAFNKETFIPNSIKKISNLQLKEYTINEILKEKEKKYVHNLKKKSSLDTITKAKIVGKNNKKSTNNISDKLNINNSRKSAKKLDKIKNSNNLFFKEQKSLSYLKEDKNNTCNINKKKLQLNNKEGANTHRGIFSKEPIKNSQENIGKLGNHLKNMENSKKNFKEVNKSYDTINDKNAYSNDISKAIYNNKKNHSNTTFANNSYDYDNGKEKITKNSISFEKIIKYNDEQLKKKFYKRKDNNQISITNSFPENYQGNISVKYNKNNVNNNNVNNKYNNRSTNSNSIKNNKNINYDDNNNINDSNHIKNSISNNINGNIISSNDMNSSKKINDLEENKWIEIEKTYHFWDALKNNFKNVFLIKSEDNKGKNEGNIKINENNIYENKEEKNAMILKMGKKKGNYKNNFPLSIDSYVRCLNFLSVDRILECELLNKLTSYVINNRINVFTHIKKLHLDEKWSNLPIYKRQFYLHQMKNVKHIKTSEKIYSGNGMYIHEVAALIFQNVDNLKTLELLSPEYFMNDCTPRHEPFALCPSVFEKLEKLTIIGCQTLEWLHIFRNCSFPLLKKFEVCYYPLHHDHWFWEFIFDFTTLGLQGLYKMLYTMENLQKLVIGFDVLFDNIEGDLYNPIDSHRNILQEYNIISNSSQPYNNTYIPPANGHPSRKYKSYRGRLCEEDFSDIFTIAYYISGKCGKLKRIMIKYRNSYDYYDDEIERDESINEFFSKAANTASAYYNYVLNWFRTPDERIPRD</sequence>
<dbReference type="GeneID" id="39737316"/>
<dbReference type="AlphaFoldDB" id="A0A1J1H979"/>
<dbReference type="Proteomes" id="UP000220158">
    <property type="component" value="Chromosome 12"/>
</dbReference>
<name>A0A1J1H979_PLARL</name>
<organism evidence="1 2">
    <name type="scientific">Plasmodium relictum</name>
    <dbReference type="NCBI Taxonomy" id="85471"/>
    <lineage>
        <taxon>Eukaryota</taxon>
        <taxon>Sar</taxon>
        <taxon>Alveolata</taxon>
        <taxon>Apicomplexa</taxon>
        <taxon>Aconoidasida</taxon>
        <taxon>Haemosporida</taxon>
        <taxon>Plasmodiidae</taxon>
        <taxon>Plasmodium</taxon>
        <taxon>Plasmodium (Haemamoeba)</taxon>
    </lineage>
</organism>
<accession>A0A1J1H979</accession>
<evidence type="ECO:0000313" key="1">
    <source>
        <dbReference type="EMBL" id="CRH01189.1"/>
    </source>
</evidence>
<proteinExistence type="predicted"/>
<dbReference type="EMBL" id="LN835307">
    <property type="protein sequence ID" value="CRH01189.1"/>
    <property type="molecule type" value="Genomic_DNA"/>
</dbReference>